<feature type="domain" description="BRCA2 OB1" evidence="2">
    <location>
        <begin position="428"/>
        <end position="539"/>
    </location>
</feature>
<dbReference type="AlphaFoldDB" id="A0A7S3JYK5"/>
<dbReference type="InterPro" id="IPR012340">
    <property type="entry name" value="NA-bd_OB-fold"/>
</dbReference>
<dbReference type="InterPro" id="IPR015525">
    <property type="entry name" value="BRCA2"/>
</dbReference>
<accession>A0A7S3JYK5</accession>
<gene>
    <name evidence="3" type="ORF">ALAG00032_LOCUS9919</name>
</gene>
<dbReference type="Gene3D" id="2.40.50.140">
    <property type="entry name" value="Nucleic acid-binding proteins"/>
    <property type="match status" value="1"/>
</dbReference>
<dbReference type="SUPFAM" id="SSF81872">
    <property type="entry name" value="BRCA2 helical domain"/>
    <property type="match status" value="1"/>
</dbReference>
<dbReference type="Pfam" id="PF09103">
    <property type="entry name" value="BRCA-2_OB1"/>
    <property type="match status" value="1"/>
</dbReference>
<evidence type="ECO:0000259" key="2">
    <source>
        <dbReference type="Pfam" id="PF09103"/>
    </source>
</evidence>
<dbReference type="InterPro" id="IPR015187">
    <property type="entry name" value="BRCA2_OB_1"/>
</dbReference>
<dbReference type="GO" id="GO:0006355">
    <property type="term" value="P:regulation of DNA-templated transcription"/>
    <property type="evidence" value="ECO:0007669"/>
    <property type="project" value="TreeGrafter"/>
</dbReference>
<proteinExistence type="predicted"/>
<sequence length="836" mass="91935">MSIPNNVRFVPWDEEERGELVSGDVIRLRDVESSAKRQKCVNFNENTEEKTVSEEVPAIAGFTSAGSGKSIVPSDAAMKRASSLLAGVSESTQSGFMTAGSKRAVRPSEAAMKRANSLFANISDSSEERKQKTIVGFTTAGSKKAVVPSEAAMRRADTLFAAEDTVAKGFTGSKKTVIHSDATSKRMKTIFSSVNANELSKHTLHATTTNTSTNKKIQHTAQRRLSFQGARPPPSRLSTSLKENTVPVKRVQQLQAPPQKHKFTALRPLTARPRKTSTIRNNSAPARITATPQITVRPHRRSRLPLTADYHCPGAKVNAENAERLVFHIEDGHAFIMNNTCMTQQHFGYSAVLQRLCELRPGLIGNILPNQATALAWTRNHYKWEVWKAAAIERRFLNYEKGSPLQFEKIVSRMDLRIEKELVLAHKPALKAIIQHDASSRRLIILCVSRVLGFEALELTDGWYAISATLDEALAYRVRTGAITVGTKLCICSARLEGGPIDPIEALIPGSAASNESLILHLQGNGVRRARSDAKLGFQSLISMRLPLASIVARQGPVPSFEAIIARVIIPPLSANDDAEECDDDNGDNHSKGDDNKMNDKEIVKKKKMLPLVQVILLAASEGNISAENCTLAPPVSAILSVPAQRWLSEGDDGVREGDLVRVFDCEPIATRRDGRLYLRFGPRSRLCRIASPADRSLAAACWFCPRRLLGIADSFSLARTMTNQLQLDALFRCIDLIGVVLGITDDAIYLGDASPYIIKVSWRQVSDHPEINRARAIRLGEVLIFLQVELGRLCDLDLLECQLTKDSRLCATLSRLDELAIASTSSALFLFFFSF</sequence>
<evidence type="ECO:0000256" key="1">
    <source>
        <dbReference type="SAM" id="MobiDB-lite"/>
    </source>
</evidence>
<evidence type="ECO:0000313" key="3">
    <source>
        <dbReference type="EMBL" id="CAE0369156.1"/>
    </source>
</evidence>
<feature type="compositionally biased region" description="Basic and acidic residues" evidence="1">
    <location>
        <begin position="587"/>
        <end position="599"/>
    </location>
</feature>
<reference evidence="3" key="1">
    <citation type="submission" date="2021-01" db="EMBL/GenBank/DDBJ databases">
        <authorList>
            <person name="Corre E."/>
            <person name="Pelletier E."/>
            <person name="Niang G."/>
            <person name="Scheremetjew M."/>
            <person name="Finn R."/>
            <person name="Kale V."/>
            <person name="Holt S."/>
            <person name="Cochrane G."/>
            <person name="Meng A."/>
            <person name="Brown T."/>
            <person name="Cohen L."/>
        </authorList>
    </citation>
    <scope>NUCLEOTIDE SEQUENCE</scope>
    <source>
        <strain evidence="3">CCMP1510</strain>
    </source>
</reference>
<feature type="region of interest" description="Disordered" evidence="1">
    <location>
        <begin position="577"/>
        <end position="599"/>
    </location>
</feature>
<feature type="compositionally biased region" description="Acidic residues" evidence="1">
    <location>
        <begin position="577"/>
        <end position="586"/>
    </location>
</feature>
<dbReference type="SUPFAM" id="SSF50249">
    <property type="entry name" value="Nucleic acid-binding proteins"/>
    <property type="match status" value="1"/>
</dbReference>
<dbReference type="PANTHER" id="PTHR11289">
    <property type="entry name" value="BREAST CANCER TYPE 2 SUSCEPTIBILITY PROTEIN BRCA2"/>
    <property type="match status" value="1"/>
</dbReference>
<organism evidence="3">
    <name type="scientific">Aureoumbra lagunensis</name>
    <dbReference type="NCBI Taxonomy" id="44058"/>
    <lineage>
        <taxon>Eukaryota</taxon>
        <taxon>Sar</taxon>
        <taxon>Stramenopiles</taxon>
        <taxon>Ochrophyta</taxon>
        <taxon>Pelagophyceae</taxon>
        <taxon>Pelagomonadales</taxon>
        <taxon>Aureoumbra</taxon>
    </lineage>
</organism>
<dbReference type="GO" id="GO:0000724">
    <property type="term" value="P:double-strand break repair via homologous recombination"/>
    <property type="evidence" value="ECO:0007669"/>
    <property type="project" value="InterPro"/>
</dbReference>
<name>A0A7S3JYK5_9STRA</name>
<dbReference type="EMBL" id="HBIJ01014790">
    <property type="protein sequence ID" value="CAE0369156.1"/>
    <property type="molecule type" value="Transcribed_RNA"/>
</dbReference>
<protein>
    <recommendedName>
        <fullName evidence="2">BRCA2 OB1 domain-containing protein</fullName>
    </recommendedName>
</protein>
<dbReference type="PANTHER" id="PTHR11289:SF0">
    <property type="entry name" value="BREAST CANCER TYPE 2 SUSCEPTIBILITY PROTEIN"/>
    <property type="match status" value="1"/>
</dbReference>
<dbReference type="InterPro" id="IPR036315">
    <property type="entry name" value="BRCA2_hlx_sf"/>
</dbReference>